<protein>
    <recommendedName>
        <fullName evidence="3">Knr4/Smi1-like domain-containing protein</fullName>
    </recommendedName>
</protein>
<dbReference type="InterPro" id="IPR037883">
    <property type="entry name" value="Knr4/Smi1-like_sf"/>
</dbReference>
<dbReference type="Proteomes" id="UP000605427">
    <property type="component" value="Unassembled WGS sequence"/>
</dbReference>
<sequence length="168" mass="19133">MWRIIEAYDQINAWIRASEGQFIELDNGESYRFMRKRTFTGQALEVFEKESGIELPAEYKRFLIGVGGVELFVGPLTAGIEVLGPDEIQAFSHQVFDGYGKDLYPELLLGISIPKLGHFGGFRPGSDRDERFGVFYPEVPPEQWIEECEFGAFDDWVANLVESRGRTI</sequence>
<reference evidence="2" key="1">
    <citation type="journal article" date="2019" name="Int. J. Syst. Evol. Microbiol.">
        <title>The Global Catalogue of Microorganisms (GCM) 10K type strain sequencing project: providing services to taxonomists for standard genome sequencing and annotation.</title>
        <authorList>
            <consortium name="The Broad Institute Genomics Platform"/>
            <consortium name="The Broad Institute Genome Sequencing Center for Infectious Disease"/>
            <person name="Wu L."/>
            <person name="Ma J."/>
        </authorList>
    </citation>
    <scope>NUCLEOTIDE SEQUENCE [LARGE SCALE GENOMIC DNA]</scope>
    <source>
        <strain evidence="2">CCM 8702</strain>
    </source>
</reference>
<organism evidence="1 2">
    <name type="scientific">Saccharibacillus endophyticus</name>
    <dbReference type="NCBI Taxonomy" id="2060666"/>
    <lineage>
        <taxon>Bacteria</taxon>
        <taxon>Bacillati</taxon>
        <taxon>Bacillota</taxon>
        <taxon>Bacilli</taxon>
        <taxon>Bacillales</taxon>
        <taxon>Paenibacillaceae</taxon>
        <taxon>Saccharibacillus</taxon>
    </lineage>
</organism>
<dbReference type="EMBL" id="BMDD01000004">
    <property type="protein sequence ID" value="GGH81642.1"/>
    <property type="molecule type" value="Genomic_DNA"/>
</dbReference>
<dbReference type="Gene3D" id="3.40.1580.10">
    <property type="entry name" value="SMI1/KNR4-like"/>
    <property type="match status" value="1"/>
</dbReference>
<proteinExistence type="predicted"/>
<evidence type="ECO:0000313" key="2">
    <source>
        <dbReference type="Proteomes" id="UP000605427"/>
    </source>
</evidence>
<dbReference type="SUPFAM" id="SSF160631">
    <property type="entry name" value="SMI1/KNR4-like"/>
    <property type="match status" value="1"/>
</dbReference>
<evidence type="ECO:0000313" key="1">
    <source>
        <dbReference type="EMBL" id="GGH81642.1"/>
    </source>
</evidence>
<dbReference type="RefSeq" id="WP_172245277.1">
    <property type="nucleotide sequence ID" value="NZ_BMDD01000004.1"/>
</dbReference>
<evidence type="ECO:0008006" key="3">
    <source>
        <dbReference type="Google" id="ProtNLM"/>
    </source>
</evidence>
<keyword evidence="2" id="KW-1185">Reference proteome</keyword>
<name>A0ABQ2A0N9_9BACL</name>
<comment type="caution">
    <text evidence="1">The sequence shown here is derived from an EMBL/GenBank/DDBJ whole genome shotgun (WGS) entry which is preliminary data.</text>
</comment>
<gene>
    <name evidence="1" type="ORF">GCM10007362_31750</name>
</gene>
<accession>A0ABQ2A0N9</accession>